<feature type="compositionally biased region" description="Basic residues" evidence="1">
    <location>
        <begin position="132"/>
        <end position="153"/>
    </location>
</feature>
<dbReference type="OrthoDB" id="5294241at2759"/>
<keyword evidence="3" id="KW-1185">Reference proteome</keyword>
<proteinExistence type="predicted"/>
<evidence type="ECO:0000313" key="3">
    <source>
        <dbReference type="Proteomes" id="UP000319257"/>
    </source>
</evidence>
<evidence type="ECO:0000256" key="1">
    <source>
        <dbReference type="SAM" id="MobiDB-lite"/>
    </source>
</evidence>
<evidence type="ECO:0000313" key="2">
    <source>
        <dbReference type="EMBL" id="TPX17058.1"/>
    </source>
</evidence>
<gene>
    <name evidence="2" type="ORF">E0L32_012292</name>
</gene>
<dbReference type="EMBL" id="SKBQ01000151">
    <property type="protein sequence ID" value="TPX17058.1"/>
    <property type="molecule type" value="Genomic_DNA"/>
</dbReference>
<comment type="caution">
    <text evidence="2">The sequence shown here is derived from an EMBL/GenBank/DDBJ whole genome shotgun (WGS) entry which is preliminary data.</text>
</comment>
<feature type="compositionally biased region" description="Basic and acidic residues" evidence="1">
    <location>
        <begin position="121"/>
        <end position="131"/>
    </location>
</feature>
<name>A0A507BK29_9PEZI</name>
<dbReference type="Proteomes" id="UP000319257">
    <property type="component" value="Unassembled WGS sequence"/>
</dbReference>
<sequence>MYGSYGSYSSMCSVQMSAPLDISPSYSKQQDASCAFPSWPRRTSLSESDCEQRATSFLSDEDLFPAAAAAEAAVFEDDAQSVSSAGSNISTPASGSPQIVTEAQLLEMERERQAYQREVTRFLLSEKERRRQAAGKRQRRSSSHSKKSPKPKHNLAPIAEAGGE</sequence>
<reference evidence="2 3" key="1">
    <citation type="submission" date="2019-06" db="EMBL/GenBank/DDBJ databases">
        <title>Draft genome sequence of the filamentous fungus Phialemoniopsis curvata isolated from diesel fuel.</title>
        <authorList>
            <person name="Varaljay V.A."/>
            <person name="Lyon W.J."/>
            <person name="Crouch A.L."/>
            <person name="Drake C.E."/>
            <person name="Hollomon J.M."/>
            <person name="Nadeau L.J."/>
            <person name="Nunn H.S."/>
            <person name="Stevenson B.S."/>
            <person name="Bojanowski C.L."/>
            <person name="Crookes-Goodson W.J."/>
        </authorList>
    </citation>
    <scope>NUCLEOTIDE SEQUENCE [LARGE SCALE GENOMIC DNA]</scope>
    <source>
        <strain evidence="2 3">D216</strain>
    </source>
</reference>
<dbReference type="GeneID" id="41979739"/>
<accession>A0A507BK29</accession>
<protein>
    <submittedName>
        <fullName evidence="2">Uncharacterized protein</fullName>
    </submittedName>
</protein>
<dbReference type="AlphaFoldDB" id="A0A507BK29"/>
<feature type="region of interest" description="Disordered" evidence="1">
    <location>
        <begin position="121"/>
        <end position="164"/>
    </location>
</feature>
<organism evidence="2 3">
    <name type="scientific">Thyridium curvatum</name>
    <dbReference type="NCBI Taxonomy" id="1093900"/>
    <lineage>
        <taxon>Eukaryota</taxon>
        <taxon>Fungi</taxon>
        <taxon>Dikarya</taxon>
        <taxon>Ascomycota</taxon>
        <taxon>Pezizomycotina</taxon>
        <taxon>Sordariomycetes</taxon>
        <taxon>Sordariomycetidae</taxon>
        <taxon>Thyridiales</taxon>
        <taxon>Thyridiaceae</taxon>
        <taxon>Thyridium</taxon>
    </lineage>
</organism>
<dbReference type="InParanoid" id="A0A507BK29"/>
<dbReference type="RefSeq" id="XP_030998769.1">
    <property type="nucleotide sequence ID" value="XM_031135117.1"/>
</dbReference>